<keyword evidence="5" id="KW-1185">Reference proteome</keyword>
<dbReference type="GO" id="GO:0008146">
    <property type="term" value="F:sulfotransferase activity"/>
    <property type="evidence" value="ECO:0007669"/>
    <property type="project" value="InterPro"/>
</dbReference>
<evidence type="ECO:0000259" key="3">
    <source>
        <dbReference type="Pfam" id="PF00685"/>
    </source>
</evidence>
<keyword evidence="1 4" id="KW-0808">Transferase</keyword>
<comment type="caution">
    <text evidence="4">The sequence shown here is derived from an EMBL/GenBank/DDBJ whole genome shotgun (WGS) entry which is preliminary data.</text>
</comment>
<evidence type="ECO:0000256" key="1">
    <source>
        <dbReference type="ARBA" id="ARBA00022679"/>
    </source>
</evidence>
<evidence type="ECO:0000313" key="5">
    <source>
        <dbReference type="Proteomes" id="UP000481033"/>
    </source>
</evidence>
<dbReference type="InterPro" id="IPR000863">
    <property type="entry name" value="Sulfotransferase_dom"/>
</dbReference>
<gene>
    <name evidence="4" type="ORF">DXZ20_10835</name>
</gene>
<dbReference type="EMBL" id="QXHD01000004">
    <property type="protein sequence ID" value="NEZ56161.1"/>
    <property type="molecule type" value="Genomic_DNA"/>
</dbReference>
<dbReference type="RefSeq" id="WP_163669949.1">
    <property type="nucleotide sequence ID" value="NZ_QXHD01000004.1"/>
</dbReference>
<feature type="domain" description="Sulfotransferase" evidence="3">
    <location>
        <begin position="33"/>
        <end position="237"/>
    </location>
</feature>
<protein>
    <submittedName>
        <fullName evidence="4">Sulfotransferase</fullName>
    </submittedName>
</protein>
<dbReference type="Proteomes" id="UP000481033">
    <property type="component" value="Unassembled WGS sequence"/>
</dbReference>
<dbReference type="AlphaFoldDB" id="A0A6M0RKI8"/>
<evidence type="ECO:0000313" key="4">
    <source>
        <dbReference type="EMBL" id="NEZ56161.1"/>
    </source>
</evidence>
<name>A0A6M0RKI8_9CYAN</name>
<dbReference type="InterPro" id="IPR037359">
    <property type="entry name" value="NST/OST"/>
</dbReference>
<evidence type="ECO:0000256" key="2">
    <source>
        <dbReference type="ARBA" id="ARBA00023180"/>
    </source>
</evidence>
<accession>A0A6M0RKI8</accession>
<organism evidence="4 5">
    <name type="scientific">Adonisia turfae CCMR0081</name>
    <dbReference type="NCBI Taxonomy" id="2292702"/>
    <lineage>
        <taxon>Bacteria</taxon>
        <taxon>Bacillati</taxon>
        <taxon>Cyanobacteriota</taxon>
        <taxon>Adonisia</taxon>
        <taxon>Adonisia turfae</taxon>
    </lineage>
</organism>
<keyword evidence="2" id="KW-0325">Glycoprotein</keyword>
<dbReference type="PANTHER" id="PTHR10605:SF56">
    <property type="entry name" value="BIFUNCTIONAL HEPARAN SULFATE N-DEACETYLASE_N-SULFOTRANSFERASE"/>
    <property type="match status" value="1"/>
</dbReference>
<dbReference type="Pfam" id="PF00685">
    <property type="entry name" value="Sulfotransfer_1"/>
    <property type="match status" value="1"/>
</dbReference>
<sequence>MHTVSEVTYTEKIVSKLVKRCRSATVGKPLVTFFIAGTQKGGTTALHDFLTKHPEICMPYSLKEVHFFDNDRFFINLHSIFPAYRKYHAFFQPSPSTKVVGEACPCYMWNEKAPARIHTYNPDAKIILLLRNPITRAYSHWNMAASRGNEHRDFSEAIFTELDYSRVKTGTSKMKRFISDQNRTFSYLDRSFYSSQIRRLLRFFPRDQILILLSEDLQEKHNETLSQIFSFLEVDDTVKIEPKTIHKREYKIPLKDKQLQRLKILFEPEIKSLELLTERNLDHWLKCPETVSR</sequence>
<dbReference type="InterPro" id="IPR027417">
    <property type="entry name" value="P-loop_NTPase"/>
</dbReference>
<dbReference type="Gene3D" id="3.40.50.300">
    <property type="entry name" value="P-loop containing nucleotide triphosphate hydrolases"/>
    <property type="match status" value="1"/>
</dbReference>
<dbReference type="PANTHER" id="PTHR10605">
    <property type="entry name" value="HEPARAN SULFATE SULFOTRANSFERASE"/>
    <property type="match status" value="1"/>
</dbReference>
<dbReference type="SUPFAM" id="SSF52540">
    <property type="entry name" value="P-loop containing nucleoside triphosphate hydrolases"/>
    <property type="match status" value="1"/>
</dbReference>
<reference evidence="4 5" key="1">
    <citation type="journal article" date="2020" name="Microb. Ecol.">
        <title>Ecogenomics of the Marine Benthic Filamentous Cyanobacterium Adonisia.</title>
        <authorList>
            <person name="Walter J.M."/>
            <person name="Coutinho F.H."/>
            <person name="Leomil L."/>
            <person name="Hargreaves P.I."/>
            <person name="Campeao M.E."/>
            <person name="Vieira V.V."/>
            <person name="Silva B.S."/>
            <person name="Fistarol G.O."/>
            <person name="Salomon P.S."/>
            <person name="Sawabe T."/>
            <person name="Mino S."/>
            <person name="Hosokawa M."/>
            <person name="Miyashita H."/>
            <person name="Maruyama F."/>
            <person name="van Verk M.C."/>
            <person name="Dutilh B.E."/>
            <person name="Thompson C.C."/>
            <person name="Thompson F.L."/>
        </authorList>
    </citation>
    <scope>NUCLEOTIDE SEQUENCE [LARGE SCALE GENOMIC DNA]</scope>
    <source>
        <strain evidence="4 5">CCMR0081</strain>
    </source>
</reference>
<proteinExistence type="predicted"/>